<dbReference type="InterPro" id="IPR015943">
    <property type="entry name" value="WD40/YVTN_repeat-like_dom_sf"/>
</dbReference>
<evidence type="ECO:0000256" key="2">
    <source>
        <dbReference type="ARBA" id="ARBA00022737"/>
    </source>
</evidence>
<dbReference type="PANTHER" id="PTHR19847:SF7">
    <property type="entry name" value="DDB1- AND CUL4-ASSOCIATED FACTOR 11"/>
    <property type="match status" value="1"/>
</dbReference>
<dbReference type="InterPro" id="IPR001680">
    <property type="entry name" value="WD40_rpt"/>
</dbReference>
<keyword evidence="5" id="KW-1185">Reference proteome</keyword>
<dbReference type="PANTHER" id="PTHR19847">
    <property type="entry name" value="DDB1- AND CUL4-ASSOCIATED FACTOR 11"/>
    <property type="match status" value="1"/>
</dbReference>
<dbReference type="GO" id="GO:0080008">
    <property type="term" value="C:Cul4-RING E3 ubiquitin ligase complex"/>
    <property type="evidence" value="ECO:0007669"/>
    <property type="project" value="TreeGrafter"/>
</dbReference>
<dbReference type="PRINTS" id="PR00320">
    <property type="entry name" value="GPROTEINBRPT"/>
</dbReference>
<dbReference type="PROSITE" id="PS50294">
    <property type="entry name" value="WD_REPEATS_REGION"/>
    <property type="match status" value="2"/>
</dbReference>
<evidence type="ECO:0000256" key="1">
    <source>
        <dbReference type="ARBA" id="ARBA00022574"/>
    </source>
</evidence>
<evidence type="ECO:0000256" key="3">
    <source>
        <dbReference type="PROSITE-ProRule" id="PRU00221"/>
    </source>
</evidence>
<dbReference type="GO" id="GO:0043161">
    <property type="term" value="P:proteasome-mediated ubiquitin-dependent protein catabolic process"/>
    <property type="evidence" value="ECO:0007669"/>
    <property type="project" value="TreeGrafter"/>
</dbReference>
<reference evidence="4" key="1">
    <citation type="journal article" date="2020" name="Stud. Mycol.">
        <title>101 Dothideomycetes genomes: a test case for predicting lifestyles and emergence of pathogens.</title>
        <authorList>
            <person name="Haridas S."/>
            <person name="Albert R."/>
            <person name="Binder M."/>
            <person name="Bloem J."/>
            <person name="Labutti K."/>
            <person name="Salamov A."/>
            <person name="Andreopoulos B."/>
            <person name="Baker S."/>
            <person name="Barry K."/>
            <person name="Bills G."/>
            <person name="Bluhm B."/>
            <person name="Cannon C."/>
            <person name="Castanera R."/>
            <person name="Culley D."/>
            <person name="Daum C."/>
            <person name="Ezra D."/>
            <person name="Gonzalez J."/>
            <person name="Henrissat B."/>
            <person name="Kuo A."/>
            <person name="Liang C."/>
            <person name="Lipzen A."/>
            <person name="Lutzoni F."/>
            <person name="Magnuson J."/>
            <person name="Mondo S."/>
            <person name="Nolan M."/>
            <person name="Ohm R."/>
            <person name="Pangilinan J."/>
            <person name="Park H.-J."/>
            <person name="Ramirez L."/>
            <person name="Alfaro M."/>
            <person name="Sun H."/>
            <person name="Tritt A."/>
            <person name="Yoshinaga Y."/>
            <person name="Zwiers L.-H."/>
            <person name="Turgeon B."/>
            <person name="Goodwin S."/>
            <person name="Spatafora J."/>
            <person name="Crous P."/>
            <person name="Grigoriev I."/>
        </authorList>
    </citation>
    <scope>NUCLEOTIDE SEQUENCE</scope>
    <source>
        <strain evidence="4">CBS 480.64</strain>
    </source>
</reference>
<accession>A0A6A7C3K8</accession>
<protein>
    <submittedName>
        <fullName evidence="4">WD40 repeat-like protein</fullName>
    </submittedName>
</protein>
<dbReference type="SMART" id="SM00320">
    <property type="entry name" value="WD40"/>
    <property type="match status" value="6"/>
</dbReference>
<gene>
    <name evidence="4" type="ORF">K470DRAFT_294252</name>
</gene>
<dbReference type="OrthoDB" id="63070at2759"/>
<name>A0A6A7C3K8_9PEZI</name>
<dbReference type="EMBL" id="MU005972">
    <property type="protein sequence ID" value="KAF2861545.1"/>
    <property type="molecule type" value="Genomic_DNA"/>
</dbReference>
<keyword evidence="2" id="KW-0677">Repeat</keyword>
<dbReference type="FunFam" id="2.130.10.10:FF:000557">
    <property type="entry name" value="WD repeat protein"/>
    <property type="match status" value="1"/>
</dbReference>
<keyword evidence="1 3" id="KW-0853">WD repeat</keyword>
<feature type="repeat" description="WD" evidence="3">
    <location>
        <begin position="349"/>
        <end position="383"/>
    </location>
</feature>
<dbReference type="InterPro" id="IPR020472">
    <property type="entry name" value="WD40_PAC1"/>
</dbReference>
<feature type="repeat" description="WD" evidence="3">
    <location>
        <begin position="302"/>
        <end position="345"/>
    </location>
</feature>
<evidence type="ECO:0000313" key="5">
    <source>
        <dbReference type="Proteomes" id="UP000799421"/>
    </source>
</evidence>
<organism evidence="4 5">
    <name type="scientific">Piedraia hortae CBS 480.64</name>
    <dbReference type="NCBI Taxonomy" id="1314780"/>
    <lineage>
        <taxon>Eukaryota</taxon>
        <taxon>Fungi</taxon>
        <taxon>Dikarya</taxon>
        <taxon>Ascomycota</taxon>
        <taxon>Pezizomycotina</taxon>
        <taxon>Dothideomycetes</taxon>
        <taxon>Dothideomycetidae</taxon>
        <taxon>Capnodiales</taxon>
        <taxon>Piedraiaceae</taxon>
        <taxon>Piedraia</taxon>
    </lineage>
</organism>
<feature type="repeat" description="WD" evidence="3">
    <location>
        <begin position="447"/>
        <end position="466"/>
    </location>
</feature>
<dbReference type="SUPFAM" id="SSF50978">
    <property type="entry name" value="WD40 repeat-like"/>
    <property type="match status" value="1"/>
</dbReference>
<proteinExistence type="predicted"/>
<sequence length="555" mass="62848">MSSPSDHDDDNVLLEEEFYETMQAADEDDEVVEEVDTSVPFPMTPMLLMAWPMMAANRRRHMYRRNRRDSSQGQYPPIPSVEGRKLMTDGTFGLSDKEPQSACGHRFPDSTIRKRRMLARRLFDREMAISNRGRQKYLGNLAVQNLIPSTRADLIIGLGSRAYSGQFSDDGSFFFSCGQDFKVRMYDTSNPYDWKYYKTAHYYGGQWTITDASLSPNNDLLAYSSIRSRVCLAKTDPEDTSDPTSLNFDMRPSNRRDIYSRQGMFGIWSLRFSGSGTEIVAGASNHCVYVYDLPTQRSTLRIKAHSNEVNAVCYGDKGSPDILYSGSDDTTLKVWDRRSLSSMRPAGMFLGHTEGVTYIDSKGDGRYVISNAKDQTCKLWDLRKMVSTDIGEKVDNTLFQTNFDYRYESYDEWRHVPHPCDCSVVTFRGHSVLNTLIRCHFSPASVNGRYVYSGSNDGKVYIWNMDGTAAAEPINVLAATHSGGNKPSRDDEEIHYEKTIIRDCAWHPFAPVIAATSWNDWENGQGTCTVHSWGGNPKTAMVDEKLQALPTPRRT</sequence>
<dbReference type="AlphaFoldDB" id="A0A6A7C3K8"/>
<dbReference type="InterPro" id="IPR036322">
    <property type="entry name" value="WD40_repeat_dom_sf"/>
</dbReference>
<dbReference type="Proteomes" id="UP000799421">
    <property type="component" value="Unassembled WGS sequence"/>
</dbReference>
<evidence type="ECO:0000313" key="4">
    <source>
        <dbReference type="EMBL" id="KAF2861545.1"/>
    </source>
</evidence>
<dbReference type="Gene3D" id="2.130.10.10">
    <property type="entry name" value="YVTN repeat-like/Quinoprotein amine dehydrogenase"/>
    <property type="match status" value="3"/>
</dbReference>
<dbReference type="PROSITE" id="PS50082">
    <property type="entry name" value="WD_REPEATS_2"/>
    <property type="match status" value="3"/>
</dbReference>
<dbReference type="InterPro" id="IPR051859">
    <property type="entry name" value="DCAF"/>
</dbReference>
<dbReference type="Pfam" id="PF00400">
    <property type="entry name" value="WD40"/>
    <property type="match status" value="5"/>
</dbReference>